<dbReference type="Gene3D" id="1.10.357.140">
    <property type="entry name" value="UbiA prenyltransferase"/>
    <property type="match status" value="1"/>
</dbReference>
<feature type="transmembrane region" description="Helical" evidence="6">
    <location>
        <begin position="201"/>
        <end position="221"/>
    </location>
</feature>
<feature type="transmembrane region" description="Helical" evidence="6">
    <location>
        <begin position="233"/>
        <end position="254"/>
    </location>
</feature>
<evidence type="ECO:0000256" key="6">
    <source>
        <dbReference type="SAM" id="Phobius"/>
    </source>
</evidence>
<evidence type="ECO:0000313" key="7">
    <source>
        <dbReference type="EMBL" id="QDU56413.1"/>
    </source>
</evidence>
<dbReference type="GO" id="GO:0016765">
    <property type="term" value="F:transferase activity, transferring alkyl or aryl (other than methyl) groups"/>
    <property type="evidence" value="ECO:0007669"/>
    <property type="project" value="InterPro"/>
</dbReference>
<dbReference type="CDD" id="cd13964">
    <property type="entry name" value="PT_UbiA_1"/>
    <property type="match status" value="1"/>
</dbReference>
<dbReference type="Pfam" id="PF01040">
    <property type="entry name" value="UbiA"/>
    <property type="match status" value="1"/>
</dbReference>
<feature type="transmembrane region" description="Helical" evidence="6">
    <location>
        <begin position="110"/>
        <end position="127"/>
    </location>
</feature>
<dbReference type="PANTHER" id="PTHR42723:SF1">
    <property type="entry name" value="CHLOROPHYLL SYNTHASE, CHLOROPLASTIC"/>
    <property type="match status" value="1"/>
</dbReference>
<feature type="transmembrane region" description="Helical" evidence="6">
    <location>
        <begin position="170"/>
        <end position="189"/>
    </location>
</feature>
<dbReference type="InterPro" id="IPR044878">
    <property type="entry name" value="UbiA_sf"/>
</dbReference>
<dbReference type="KEGG" id="amuc:Pan181_26220"/>
<protein>
    <submittedName>
        <fullName evidence="7">Prenyltransferase</fullName>
    </submittedName>
</protein>
<keyword evidence="7" id="KW-0808">Transferase</keyword>
<sequence>MPFTTLRSYAELMRVANVFTSVSNVWMGMILTTGYLPGWSAVGISLASALMYLAGMVLNDVFDHQIDAVERPGRPIPSGRVSLTSAKILGWGLLVAGLIAAGLVTFYVQSYLPIAMAICLSLAIIGYDAGLKQTWLGPFAMGMCRVFNVLLGMSLVGLPTEWRLPEIASLNLLPAFAIGLYIIGVTWFARDEAGEGKRRTLVMGSLTVLAAMVLLATMPWSDAPAVHGFRIDSTGWFILWFVVAGTILRRMVVAILQPTPRNMQRAVGNAILSLITIDAAISLGYADPYWACAVLALVAPAMQLSQMFKMT</sequence>
<feature type="transmembrane region" description="Helical" evidence="6">
    <location>
        <begin position="83"/>
        <end position="104"/>
    </location>
</feature>
<dbReference type="PANTHER" id="PTHR42723">
    <property type="entry name" value="CHLOROPHYLL SYNTHASE"/>
    <property type="match status" value="1"/>
</dbReference>
<dbReference type="InterPro" id="IPR000537">
    <property type="entry name" value="UbiA_prenyltransferase"/>
</dbReference>
<dbReference type="RefSeq" id="WP_145247162.1">
    <property type="nucleotide sequence ID" value="NZ_CP036278.1"/>
</dbReference>
<keyword evidence="2" id="KW-1003">Cell membrane</keyword>
<reference evidence="7 8" key="1">
    <citation type="submission" date="2019-02" db="EMBL/GenBank/DDBJ databases">
        <title>Deep-cultivation of Planctomycetes and their phenomic and genomic characterization uncovers novel biology.</title>
        <authorList>
            <person name="Wiegand S."/>
            <person name="Jogler M."/>
            <person name="Boedeker C."/>
            <person name="Pinto D."/>
            <person name="Vollmers J."/>
            <person name="Rivas-Marin E."/>
            <person name="Kohn T."/>
            <person name="Peeters S.H."/>
            <person name="Heuer A."/>
            <person name="Rast P."/>
            <person name="Oberbeckmann S."/>
            <person name="Bunk B."/>
            <person name="Jeske O."/>
            <person name="Meyerdierks A."/>
            <person name="Storesund J.E."/>
            <person name="Kallscheuer N."/>
            <person name="Luecker S."/>
            <person name="Lage O.M."/>
            <person name="Pohl T."/>
            <person name="Merkel B.J."/>
            <person name="Hornburger P."/>
            <person name="Mueller R.-W."/>
            <person name="Bruemmer F."/>
            <person name="Labrenz M."/>
            <person name="Spormann A.M."/>
            <person name="Op den Camp H."/>
            <person name="Overmann J."/>
            <person name="Amann R."/>
            <person name="Jetten M.S.M."/>
            <person name="Mascher T."/>
            <person name="Medema M.H."/>
            <person name="Devos D.P."/>
            <person name="Kaster A.-K."/>
            <person name="Ovreas L."/>
            <person name="Rohde M."/>
            <person name="Galperin M.Y."/>
            <person name="Jogler C."/>
        </authorList>
    </citation>
    <scope>NUCLEOTIDE SEQUENCE [LARGE SCALE GENOMIC DNA]</scope>
    <source>
        <strain evidence="7 8">Pan181</strain>
    </source>
</reference>
<keyword evidence="5 6" id="KW-0472">Membrane</keyword>
<evidence type="ECO:0000256" key="2">
    <source>
        <dbReference type="ARBA" id="ARBA00022475"/>
    </source>
</evidence>
<evidence type="ECO:0000256" key="3">
    <source>
        <dbReference type="ARBA" id="ARBA00022692"/>
    </source>
</evidence>
<comment type="subcellular location">
    <subcellularLocation>
        <location evidence="1">Membrane</location>
        <topology evidence="1">Multi-pass membrane protein</topology>
    </subcellularLocation>
</comment>
<proteinExistence type="predicted"/>
<dbReference type="Proteomes" id="UP000315750">
    <property type="component" value="Chromosome"/>
</dbReference>
<dbReference type="OrthoDB" id="2908954at2"/>
<organism evidence="7 8">
    <name type="scientific">Aeoliella mucimassa</name>
    <dbReference type="NCBI Taxonomy" id="2527972"/>
    <lineage>
        <taxon>Bacteria</taxon>
        <taxon>Pseudomonadati</taxon>
        <taxon>Planctomycetota</taxon>
        <taxon>Planctomycetia</taxon>
        <taxon>Pirellulales</taxon>
        <taxon>Lacipirellulaceae</taxon>
        <taxon>Aeoliella</taxon>
    </lineage>
</organism>
<dbReference type="EMBL" id="CP036278">
    <property type="protein sequence ID" value="QDU56413.1"/>
    <property type="molecule type" value="Genomic_DNA"/>
</dbReference>
<evidence type="ECO:0000256" key="1">
    <source>
        <dbReference type="ARBA" id="ARBA00004141"/>
    </source>
</evidence>
<feature type="transmembrane region" description="Helical" evidence="6">
    <location>
        <begin position="266"/>
        <end position="282"/>
    </location>
</feature>
<keyword evidence="8" id="KW-1185">Reference proteome</keyword>
<evidence type="ECO:0000256" key="5">
    <source>
        <dbReference type="ARBA" id="ARBA00023136"/>
    </source>
</evidence>
<keyword evidence="4 6" id="KW-1133">Transmembrane helix</keyword>
<gene>
    <name evidence="7" type="ORF">Pan181_26220</name>
</gene>
<feature type="transmembrane region" description="Helical" evidence="6">
    <location>
        <begin position="139"/>
        <end position="158"/>
    </location>
</feature>
<dbReference type="InterPro" id="IPR050475">
    <property type="entry name" value="Prenyltransferase_related"/>
</dbReference>
<accession>A0A518ANV9</accession>
<dbReference type="AlphaFoldDB" id="A0A518ANV9"/>
<dbReference type="GO" id="GO:0016020">
    <property type="term" value="C:membrane"/>
    <property type="evidence" value="ECO:0007669"/>
    <property type="project" value="UniProtKB-SubCell"/>
</dbReference>
<name>A0A518ANV9_9BACT</name>
<keyword evidence="3 6" id="KW-0812">Transmembrane</keyword>
<feature type="transmembrane region" description="Helical" evidence="6">
    <location>
        <begin position="42"/>
        <end position="62"/>
    </location>
</feature>
<evidence type="ECO:0000313" key="8">
    <source>
        <dbReference type="Proteomes" id="UP000315750"/>
    </source>
</evidence>
<evidence type="ECO:0000256" key="4">
    <source>
        <dbReference type="ARBA" id="ARBA00022989"/>
    </source>
</evidence>